<dbReference type="InterPro" id="IPR001254">
    <property type="entry name" value="Trypsin_dom"/>
</dbReference>
<dbReference type="SUPFAM" id="SSF50494">
    <property type="entry name" value="Trypsin-like serine proteases"/>
    <property type="match status" value="1"/>
</dbReference>
<keyword evidence="4" id="KW-1015">Disulfide bond</keyword>
<comment type="subunit">
    <text evidence="2">Monomer.</text>
</comment>
<dbReference type="InterPro" id="IPR009003">
    <property type="entry name" value="Peptidase_S1_PA"/>
</dbReference>
<dbReference type="Gene3D" id="2.40.10.10">
    <property type="entry name" value="Trypsin-like serine proteases"/>
    <property type="match status" value="1"/>
</dbReference>
<evidence type="ECO:0000259" key="5">
    <source>
        <dbReference type="Pfam" id="PF00089"/>
    </source>
</evidence>
<dbReference type="GO" id="GO:0005576">
    <property type="term" value="C:extracellular region"/>
    <property type="evidence" value="ECO:0007669"/>
    <property type="project" value="UniProtKB-SubCell"/>
</dbReference>
<feature type="domain" description="Peptidase S1" evidence="5">
    <location>
        <begin position="2"/>
        <end position="63"/>
    </location>
</feature>
<evidence type="ECO:0000256" key="2">
    <source>
        <dbReference type="ARBA" id="ARBA00011245"/>
    </source>
</evidence>
<name>A0AAW1B058_CROAD</name>
<comment type="subcellular location">
    <subcellularLocation>
        <location evidence="1">Secreted</location>
    </subcellularLocation>
</comment>
<dbReference type="InterPro" id="IPR043504">
    <property type="entry name" value="Peptidase_S1_PA_chymotrypsin"/>
</dbReference>
<comment type="caution">
    <text evidence="6">The sequence shown here is derived from an EMBL/GenBank/DDBJ whole genome shotgun (WGS) entry which is preliminary data.</text>
</comment>
<evidence type="ECO:0000313" key="7">
    <source>
        <dbReference type="Proteomes" id="UP001474421"/>
    </source>
</evidence>
<evidence type="ECO:0000313" key="6">
    <source>
        <dbReference type="EMBL" id="KAK9395384.1"/>
    </source>
</evidence>
<organism evidence="6 7">
    <name type="scientific">Crotalus adamanteus</name>
    <name type="common">Eastern diamondback rattlesnake</name>
    <dbReference type="NCBI Taxonomy" id="8729"/>
    <lineage>
        <taxon>Eukaryota</taxon>
        <taxon>Metazoa</taxon>
        <taxon>Chordata</taxon>
        <taxon>Craniata</taxon>
        <taxon>Vertebrata</taxon>
        <taxon>Euteleostomi</taxon>
        <taxon>Lepidosauria</taxon>
        <taxon>Squamata</taxon>
        <taxon>Bifurcata</taxon>
        <taxon>Unidentata</taxon>
        <taxon>Episquamata</taxon>
        <taxon>Toxicofera</taxon>
        <taxon>Serpentes</taxon>
        <taxon>Colubroidea</taxon>
        <taxon>Viperidae</taxon>
        <taxon>Crotalinae</taxon>
        <taxon>Crotalus</taxon>
    </lineage>
</organism>
<dbReference type="PANTHER" id="PTHR24253:SF119">
    <property type="entry name" value="SERINE PROTEASE 27"/>
    <property type="match status" value="1"/>
</dbReference>
<sequence>MSQVAVHENYAREGSSGDIALAQLEQPVRFTQSILPACLPDAKVQFPKGTLCWVTGWGSPAYGSEESCGIKT</sequence>
<evidence type="ECO:0000256" key="4">
    <source>
        <dbReference type="ARBA" id="ARBA00023157"/>
    </source>
</evidence>
<dbReference type="EMBL" id="JAOTOJ010000009">
    <property type="protein sequence ID" value="KAK9395384.1"/>
    <property type="molecule type" value="Genomic_DNA"/>
</dbReference>
<dbReference type="Pfam" id="PF00089">
    <property type="entry name" value="Trypsin"/>
    <property type="match status" value="1"/>
</dbReference>
<protein>
    <recommendedName>
        <fullName evidence="5">Peptidase S1 domain-containing protein</fullName>
    </recommendedName>
</protein>
<dbReference type="Proteomes" id="UP001474421">
    <property type="component" value="Unassembled WGS sequence"/>
</dbReference>
<dbReference type="PANTHER" id="PTHR24253">
    <property type="entry name" value="TRANSMEMBRANE PROTEASE SERINE"/>
    <property type="match status" value="1"/>
</dbReference>
<accession>A0AAW1B058</accession>
<reference evidence="6 7" key="1">
    <citation type="journal article" date="2024" name="Proc. Natl. Acad. Sci. U.S.A.">
        <title>The genetic regulatory architecture and epigenomic basis for age-related changes in rattlesnake venom.</title>
        <authorList>
            <person name="Hogan M.P."/>
            <person name="Holding M.L."/>
            <person name="Nystrom G.S."/>
            <person name="Colston T.J."/>
            <person name="Bartlett D.A."/>
            <person name="Mason A.J."/>
            <person name="Ellsworth S.A."/>
            <person name="Rautsaw R.M."/>
            <person name="Lawrence K.C."/>
            <person name="Strickland J.L."/>
            <person name="He B."/>
            <person name="Fraser P."/>
            <person name="Margres M.J."/>
            <person name="Gilbert D.M."/>
            <person name="Gibbs H.L."/>
            <person name="Parkinson C.L."/>
            <person name="Rokyta D.R."/>
        </authorList>
    </citation>
    <scope>NUCLEOTIDE SEQUENCE [LARGE SCALE GENOMIC DNA]</scope>
    <source>
        <strain evidence="6">DRR0105</strain>
    </source>
</reference>
<dbReference type="GO" id="GO:0006508">
    <property type="term" value="P:proteolysis"/>
    <property type="evidence" value="ECO:0007669"/>
    <property type="project" value="InterPro"/>
</dbReference>
<gene>
    <name evidence="6" type="ORF">NXF25_018745</name>
</gene>
<keyword evidence="7" id="KW-1185">Reference proteome</keyword>
<dbReference type="GO" id="GO:0004252">
    <property type="term" value="F:serine-type endopeptidase activity"/>
    <property type="evidence" value="ECO:0007669"/>
    <property type="project" value="InterPro"/>
</dbReference>
<keyword evidence="3" id="KW-0964">Secreted</keyword>
<dbReference type="AlphaFoldDB" id="A0AAW1B058"/>
<evidence type="ECO:0000256" key="3">
    <source>
        <dbReference type="ARBA" id="ARBA00022525"/>
    </source>
</evidence>
<proteinExistence type="predicted"/>
<evidence type="ECO:0000256" key="1">
    <source>
        <dbReference type="ARBA" id="ARBA00004613"/>
    </source>
</evidence>